<dbReference type="InParanoid" id="A0A6P7H5E5"/>
<sequence>MLNALGFCATYKDIQLFDASVLEHPQENKNDGTFLQYVYDNADHNINTIDGRNTFHSMGGIEIASPLTLVQSKDNVKKLKIIPSSFTIGQFGHVDIKYFKKPANTGWQSVFIENLSDVYPIEMNVTLSHEDFLWICGRKNHPDYFIGWHGFMEQITEHLNYSRSKINFLPFVNAPPSNYDIIYTVLLDAQLRCKAQDQLHTFVTFDQPLYYKSREILECCNELSTVIPRLGGFHTLMSFIGAIGFKMEGSGLQEAFCELYAENSTEKILNGHSYARAIRGHILSHSALSQLLLSSFIIQKKDVDMIEDILESEEEMTNYFQSDNFQTLYSQFLEHVEHLRSNGPTAKLWMQYYDMVNITKQFINAERSGNWDMHLKCLRRMLPYFNASGHYLYAKSSQIYLQDMYNLEKKIDPIEYNKFTKESFFTVRRSKKFWCGVWTDMCIEQILMRSMKTKGGLTHGSGISDSVLSKWILTMPTSVTISDLIQSFCKVSFASSEQHIDARASRIKRDTEDLKKLINFFSKWDPFAQSEVLASLTNGIVGDESINCHKALSIGMQIMSKNIGTSIADLKFQRKDRVVTLKQATASKKVNDKSVIIDPTLIFQRMTVAMHDKQGDLYDYLKYELAPYPLSIFKDGTFRKSDKSKLYDSFQVLKEIPSTENGLNIIDGGFLLHKVVWPRNQTFEVILKAYVEYVSKNYATSSYIIFDGYPENCDRSTKMAEKRRRQARKICPDVELQLSKLCTVNQEKLLSNERNKNLFISFLKEILEQAGFHTKQAYEDADTLIVQTAIDVASDLKPAIIISEDIDVLVILTVRASTKKNIYFLKPSKGKKTETIYSSDSFYNHDPIQTPIKASLNSLIGFIHAFSGCDTTSSFYHQGKKNNKSFIRK</sequence>
<organism evidence="1">
    <name type="scientific">Diabrotica virgifera virgifera</name>
    <name type="common">western corn rootworm</name>
    <dbReference type="NCBI Taxonomy" id="50390"/>
    <lineage>
        <taxon>Eukaryota</taxon>
        <taxon>Metazoa</taxon>
        <taxon>Ecdysozoa</taxon>
        <taxon>Arthropoda</taxon>
        <taxon>Hexapoda</taxon>
        <taxon>Insecta</taxon>
        <taxon>Pterygota</taxon>
        <taxon>Neoptera</taxon>
        <taxon>Endopterygota</taxon>
        <taxon>Coleoptera</taxon>
        <taxon>Polyphaga</taxon>
        <taxon>Cucujiformia</taxon>
        <taxon>Chrysomeloidea</taxon>
        <taxon>Chrysomelidae</taxon>
        <taxon>Galerucinae</taxon>
        <taxon>Diabroticina</taxon>
        <taxon>Diabroticites</taxon>
        <taxon>Diabrotica</taxon>
    </lineage>
</organism>
<dbReference type="SUPFAM" id="SSF88723">
    <property type="entry name" value="PIN domain-like"/>
    <property type="match status" value="1"/>
</dbReference>
<dbReference type="PANTHER" id="PTHR47018:SF3">
    <property type="entry name" value="MYCBP-ASSOCIATED PROTEIN"/>
    <property type="match status" value="1"/>
</dbReference>
<proteinExistence type="predicted"/>
<evidence type="ECO:0000313" key="1">
    <source>
        <dbReference type="RefSeq" id="XP_028153762.1"/>
    </source>
</evidence>
<protein>
    <submittedName>
        <fullName evidence="1">Uncharacterized protein LOC114347235</fullName>
    </submittedName>
</protein>
<reference evidence="1" key="1">
    <citation type="submission" date="2025-08" db="UniProtKB">
        <authorList>
            <consortium name="RefSeq"/>
        </authorList>
    </citation>
    <scope>IDENTIFICATION</scope>
    <source>
        <tissue evidence="1">Whole insect</tissue>
    </source>
</reference>
<gene>
    <name evidence="1" type="primary">LOC114347235</name>
</gene>
<dbReference type="AlphaFoldDB" id="A0A6P7H5E5"/>
<dbReference type="RefSeq" id="XP_028153762.1">
    <property type="nucleotide sequence ID" value="XM_028297961.1"/>
</dbReference>
<dbReference type="PANTHER" id="PTHR47018">
    <property type="entry name" value="CXC DOMAIN-CONTAINING PROTEIN-RELATED"/>
    <property type="match status" value="1"/>
</dbReference>
<dbReference type="Gene3D" id="3.40.50.1010">
    <property type="entry name" value="5'-nuclease"/>
    <property type="match status" value="1"/>
</dbReference>
<accession>A0A6P7H5E5</accession>
<name>A0A6P7H5E5_DIAVI</name>
<dbReference type="InterPro" id="IPR029060">
    <property type="entry name" value="PIN-like_dom_sf"/>
</dbReference>